<dbReference type="Pfam" id="PF04646">
    <property type="entry name" value="DUF604"/>
    <property type="match status" value="1"/>
</dbReference>
<evidence type="ECO:0000313" key="2">
    <source>
        <dbReference type="Proteomes" id="UP001187471"/>
    </source>
</evidence>
<keyword evidence="2" id="KW-1185">Reference proteome</keyword>
<protein>
    <submittedName>
        <fullName evidence="1">Uncharacterized protein</fullName>
    </submittedName>
</protein>
<dbReference type="EMBL" id="JAVXUO010000340">
    <property type="protein sequence ID" value="KAK2993156.1"/>
    <property type="molecule type" value="Genomic_DNA"/>
</dbReference>
<sequence>MTKMLHFEQLQASHLLQTFQSLKMSTVNYLSCDVHKKVTCFSGNVIGKSCKWLFISGLFLYIVYIFLSGHPCCRSLAVVVNLNQKWRPYSSSKTISPTKIDHIVFGIVGSSNTWSYKRWYTQSWWQPNVTRGFLFLDRAPIEHLPWPPSYPSVRVSEDTSRFNEYNKHRMPFAIRMVRVILETFKAENKGVRWYVMADDDTVLIVENLVEVLSTYDHTKYFYIGMNSESILSNAYNSFGMAFGGAGYALSYPLAEALAKNLDECLKRYPTLYGSDHILQSCVADLGVSLTQEKGFHQIDLHRDISGLLSSHPQSPFISLHHLDVVEPIFPKMNRYQAVNHLMEAAKVDSSRLLQQSVCYNKQNNWTFSLSWGYSTHIYEKLIPFSFLQRPLETFTQWRNGARPPYMFNTRWLFNDSCEAPHIFFFDSVEKVKGNYVVTSYVRSSPRSLPACSFSGNHSADYISKIYVFSPVRRLGGQQLGLDLEALALHQRVPAAAGPILGGQADHLEFPF</sequence>
<dbReference type="Gene3D" id="3.90.550.50">
    <property type="match status" value="1"/>
</dbReference>
<dbReference type="Proteomes" id="UP001187471">
    <property type="component" value="Unassembled WGS sequence"/>
</dbReference>
<proteinExistence type="predicted"/>
<name>A0AA88RZL3_9ASTE</name>
<accession>A0AA88RZL3</accession>
<dbReference type="FunFam" id="3.90.550.50:FF:000038">
    <property type="entry name" value="Predicted protein"/>
    <property type="match status" value="1"/>
</dbReference>
<organism evidence="1 2">
    <name type="scientific">Escallonia rubra</name>
    <dbReference type="NCBI Taxonomy" id="112253"/>
    <lineage>
        <taxon>Eukaryota</taxon>
        <taxon>Viridiplantae</taxon>
        <taxon>Streptophyta</taxon>
        <taxon>Embryophyta</taxon>
        <taxon>Tracheophyta</taxon>
        <taxon>Spermatophyta</taxon>
        <taxon>Magnoliopsida</taxon>
        <taxon>eudicotyledons</taxon>
        <taxon>Gunneridae</taxon>
        <taxon>Pentapetalae</taxon>
        <taxon>asterids</taxon>
        <taxon>campanulids</taxon>
        <taxon>Escalloniales</taxon>
        <taxon>Escalloniaceae</taxon>
        <taxon>Escallonia</taxon>
    </lineage>
</organism>
<dbReference type="InterPro" id="IPR006740">
    <property type="entry name" value="DUF604"/>
</dbReference>
<dbReference type="PANTHER" id="PTHR10811">
    <property type="entry name" value="FRINGE-RELATED"/>
    <property type="match status" value="1"/>
</dbReference>
<dbReference type="AlphaFoldDB" id="A0AA88RZL3"/>
<reference evidence="1" key="1">
    <citation type="submission" date="2022-12" db="EMBL/GenBank/DDBJ databases">
        <title>Draft genome assemblies for two species of Escallonia (Escalloniales).</title>
        <authorList>
            <person name="Chanderbali A."/>
            <person name="Dervinis C."/>
            <person name="Anghel I."/>
            <person name="Soltis D."/>
            <person name="Soltis P."/>
            <person name="Zapata F."/>
        </authorList>
    </citation>
    <scope>NUCLEOTIDE SEQUENCE</scope>
    <source>
        <strain evidence="1">UCBG92.1500</strain>
        <tissue evidence="1">Leaf</tissue>
    </source>
</reference>
<gene>
    <name evidence="1" type="ORF">RJ640_015343</name>
</gene>
<evidence type="ECO:0000313" key="1">
    <source>
        <dbReference type="EMBL" id="KAK2993156.1"/>
    </source>
</evidence>
<comment type="caution">
    <text evidence="1">The sequence shown here is derived from an EMBL/GenBank/DDBJ whole genome shotgun (WGS) entry which is preliminary data.</text>
</comment>